<sequence length="188" mass="20100">MVAVYLIVTDISSLISFVSSSSAMEYSTKLGVLLVALMLAMAVTAQNSVQDFVDAHNAARADVGLGEVTWDATVAAFAQDYADQRRGDCQLIHTPDGRPYGENLYGGGGTEWTATDAVNSWVSEKQYYDHDSNTCSAPEGESCGHYTQVVWRDSTAIGCARVVCDSGDGVFIICSYNPPGNFPGVSPY</sequence>
<keyword evidence="2" id="KW-0568">Pathogenesis-related protein</keyword>
<evidence type="ECO:0000256" key="2">
    <source>
        <dbReference type="ARBA" id="ARBA00023265"/>
    </source>
</evidence>
<dbReference type="PANTHER" id="PTHR10334">
    <property type="entry name" value="CYSTEINE-RICH SECRETORY PROTEIN-RELATED"/>
    <property type="match status" value="1"/>
</dbReference>
<dbReference type="PRINTS" id="PR00838">
    <property type="entry name" value="V5ALLERGEN"/>
</dbReference>
<evidence type="ECO:0000259" key="3">
    <source>
        <dbReference type="SMART" id="SM00198"/>
    </source>
</evidence>
<evidence type="ECO:0000313" key="5">
    <source>
        <dbReference type="Proteomes" id="UP000019116"/>
    </source>
</evidence>
<accession>A0A3B6LTN3</accession>
<dbReference type="Proteomes" id="UP000019116">
    <property type="component" value="Chromosome 5B"/>
</dbReference>
<proteinExistence type="predicted"/>
<feature type="domain" description="SCP" evidence="3">
    <location>
        <begin position="47"/>
        <end position="184"/>
    </location>
</feature>
<dbReference type="SMART" id="SM00198">
    <property type="entry name" value="SCP"/>
    <property type="match status" value="1"/>
</dbReference>
<dbReference type="PRINTS" id="PR00837">
    <property type="entry name" value="V5TPXLIKE"/>
</dbReference>
<dbReference type="FunFam" id="3.40.33.10:FF:000004">
    <property type="entry name" value="CAP, cysteine-rich secretory protein, antigen 5"/>
    <property type="match status" value="1"/>
</dbReference>
<reference evidence="4" key="2">
    <citation type="submission" date="2018-10" db="UniProtKB">
        <authorList>
            <consortium name="EnsemblPlants"/>
        </authorList>
    </citation>
    <scope>IDENTIFICATION</scope>
</reference>
<dbReference type="InterPro" id="IPR014044">
    <property type="entry name" value="CAP_dom"/>
</dbReference>
<dbReference type="InterPro" id="IPR001283">
    <property type="entry name" value="CRISP-related"/>
</dbReference>
<dbReference type="PROSITE" id="PS01010">
    <property type="entry name" value="CRISP_2"/>
    <property type="match status" value="1"/>
</dbReference>
<dbReference type="InterPro" id="IPR002413">
    <property type="entry name" value="V5_allergen-like"/>
</dbReference>
<evidence type="ECO:0000256" key="1">
    <source>
        <dbReference type="ARBA" id="ARBA00003143"/>
    </source>
</evidence>
<organism evidence="4">
    <name type="scientific">Triticum aestivum</name>
    <name type="common">Wheat</name>
    <dbReference type="NCBI Taxonomy" id="4565"/>
    <lineage>
        <taxon>Eukaryota</taxon>
        <taxon>Viridiplantae</taxon>
        <taxon>Streptophyta</taxon>
        <taxon>Embryophyta</taxon>
        <taxon>Tracheophyta</taxon>
        <taxon>Spermatophyta</taxon>
        <taxon>Magnoliopsida</taxon>
        <taxon>Liliopsida</taxon>
        <taxon>Poales</taxon>
        <taxon>Poaceae</taxon>
        <taxon>BOP clade</taxon>
        <taxon>Pooideae</taxon>
        <taxon>Triticodae</taxon>
        <taxon>Triticeae</taxon>
        <taxon>Triticinae</taxon>
        <taxon>Triticum</taxon>
    </lineage>
</organism>
<name>A0A3B6LTN3_WHEAT</name>
<dbReference type="OMA" id="CAWNKVC"/>
<dbReference type="EnsemblPlants" id="TraesCS5B02G443600.1">
    <property type="protein sequence ID" value="TraesCS5B02G443600.1.cds1"/>
    <property type="gene ID" value="TraesCS5B02G443600"/>
</dbReference>
<evidence type="ECO:0000313" key="4">
    <source>
        <dbReference type="EnsemblPlants" id="TraesCS5B02G443600.1.cds1"/>
    </source>
</evidence>
<dbReference type="InterPro" id="IPR035940">
    <property type="entry name" value="CAP_sf"/>
</dbReference>
<keyword evidence="5" id="KW-1185">Reference proteome</keyword>
<dbReference type="Gene3D" id="3.40.33.10">
    <property type="entry name" value="CAP"/>
    <property type="match status" value="1"/>
</dbReference>
<dbReference type="AlphaFoldDB" id="A0A3B6LTN3"/>
<dbReference type="CDD" id="cd05381">
    <property type="entry name" value="CAP_PR-1"/>
    <property type="match status" value="1"/>
</dbReference>
<dbReference type="STRING" id="4565.A0A3B6LTN3"/>
<dbReference type="Gramene" id="TraesCS5B02G443600.1">
    <property type="protein sequence ID" value="TraesCS5B02G443600.1.cds1"/>
    <property type="gene ID" value="TraesCS5B02G443600"/>
</dbReference>
<comment type="function">
    <text evidence="1">Probably involved in the defense reaction of plants against pathogens.</text>
</comment>
<dbReference type="OrthoDB" id="745551at2759"/>
<dbReference type="Pfam" id="PF00188">
    <property type="entry name" value="CAP"/>
    <property type="match status" value="1"/>
</dbReference>
<protein>
    <recommendedName>
        <fullName evidence="3">SCP domain-containing protein</fullName>
    </recommendedName>
</protein>
<dbReference type="SMR" id="A0A3B6LTN3"/>
<dbReference type="PROSITE" id="PS01009">
    <property type="entry name" value="CRISP_1"/>
    <property type="match status" value="1"/>
</dbReference>
<dbReference type="InterPro" id="IPR018244">
    <property type="entry name" value="Allrgn_V5/Tpx1_CS"/>
</dbReference>
<dbReference type="GO" id="GO:0005615">
    <property type="term" value="C:extracellular space"/>
    <property type="evidence" value="ECO:0000318"/>
    <property type="project" value="GO_Central"/>
</dbReference>
<reference evidence="4" key="1">
    <citation type="submission" date="2018-08" db="EMBL/GenBank/DDBJ databases">
        <authorList>
            <person name="Rossello M."/>
        </authorList>
    </citation>
    <scope>NUCLEOTIDE SEQUENCE [LARGE SCALE GENOMIC DNA]</scope>
    <source>
        <strain evidence="4">cv. Chinese Spring</strain>
    </source>
</reference>
<dbReference type="SUPFAM" id="SSF55797">
    <property type="entry name" value="PR-1-like"/>
    <property type="match status" value="1"/>
</dbReference>
<keyword evidence="2" id="KW-0611">Plant defense</keyword>